<dbReference type="EMBL" id="DWUY01000107">
    <property type="protein sequence ID" value="HJD28341.1"/>
    <property type="molecule type" value="Genomic_DNA"/>
</dbReference>
<dbReference type="Gene3D" id="3.40.1400.10">
    <property type="entry name" value="Sugar-phosphate isomerase, RpiB/LacA/LacB"/>
    <property type="match status" value="1"/>
</dbReference>
<dbReference type="NCBIfam" id="TIGR01120">
    <property type="entry name" value="rpiB"/>
    <property type="match status" value="1"/>
</dbReference>
<reference evidence="5" key="2">
    <citation type="submission" date="2021-04" db="EMBL/GenBank/DDBJ databases">
        <authorList>
            <person name="Gilroy R."/>
        </authorList>
    </citation>
    <scope>NUCLEOTIDE SEQUENCE</scope>
    <source>
        <strain evidence="5">ChiBcec6-4105</strain>
    </source>
</reference>
<sequence length="144" mass="15716">MIGLGCDHGGYELKQEIIKYLEEKGIPYKDFGCDSTKSVDYPIYARKVGRAIQNGECDKGILICGTGIGISIAANKMKGIRAALCTDCFSAEATRLHNDANILALGGRVVGPGLAVKIVDTFLNTEFSHEERHQRRIDLIEGEE</sequence>
<dbReference type="AlphaFoldDB" id="A0A9D2QUQ9"/>
<accession>A0A9D2QUQ9</accession>
<gene>
    <name evidence="5" type="primary">rpiB</name>
    <name evidence="5" type="ORF">H9914_05020</name>
</gene>
<dbReference type="InterPro" id="IPR003500">
    <property type="entry name" value="RpiB_LacA_LacB"/>
</dbReference>
<evidence type="ECO:0000256" key="4">
    <source>
        <dbReference type="PIRSR" id="PIRSR005384-2"/>
    </source>
</evidence>
<feature type="binding site" evidence="4">
    <location>
        <position position="136"/>
    </location>
    <ligand>
        <name>D-ribulose 5-phosphate</name>
        <dbReference type="ChEBI" id="CHEBI:58121"/>
    </ligand>
</feature>
<comment type="similarity">
    <text evidence="1">Belongs to the LacAB/RpiB family.</text>
</comment>
<dbReference type="PANTHER" id="PTHR43732:SF1">
    <property type="entry name" value="RIBOSE 5-PHOSPHATE ISOMERASE"/>
    <property type="match status" value="1"/>
</dbReference>
<dbReference type="InterPro" id="IPR036569">
    <property type="entry name" value="RpiB_LacA_LacB_sf"/>
</dbReference>
<dbReference type="PANTHER" id="PTHR43732">
    <property type="entry name" value="RIBOSE 5-PHOSPHATE ISOMERASE-RELATED"/>
    <property type="match status" value="1"/>
</dbReference>
<reference evidence="5" key="1">
    <citation type="journal article" date="2021" name="PeerJ">
        <title>Extensive microbial diversity within the chicken gut microbiome revealed by metagenomics and culture.</title>
        <authorList>
            <person name="Gilroy R."/>
            <person name="Ravi A."/>
            <person name="Getino M."/>
            <person name="Pursley I."/>
            <person name="Horton D.L."/>
            <person name="Alikhan N.F."/>
            <person name="Baker D."/>
            <person name="Gharbi K."/>
            <person name="Hall N."/>
            <person name="Watson M."/>
            <person name="Adriaenssens E.M."/>
            <person name="Foster-Nyarko E."/>
            <person name="Jarju S."/>
            <person name="Secka A."/>
            <person name="Antonio M."/>
            <person name="Oren A."/>
            <person name="Chaudhuri R.R."/>
            <person name="La Ragione R."/>
            <person name="Hildebrand F."/>
            <person name="Pallen M.J."/>
        </authorList>
    </citation>
    <scope>NUCLEOTIDE SEQUENCE</scope>
    <source>
        <strain evidence="5">ChiBcec6-4105</strain>
    </source>
</reference>
<evidence type="ECO:0000313" key="6">
    <source>
        <dbReference type="Proteomes" id="UP000823892"/>
    </source>
</evidence>
<dbReference type="InterPro" id="IPR051812">
    <property type="entry name" value="SPI_LacAB/RpiB"/>
</dbReference>
<dbReference type="EC" id="5.3.1.6" evidence="5"/>
<feature type="binding site" evidence="4">
    <location>
        <position position="108"/>
    </location>
    <ligand>
        <name>D-ribulose 5-phosphate</name>
        <dbReference type="ChEBI" id="CHEBI:58121"/>
    </ligand>
</feature>
<comment type="caution">
    <text evidence="5">The sequence shown here is derived from an EMBL/GenBank/DDBJ whole genome shotgun (WGS) entry which is preliminary data.</text>
</comment>
<dbReference type="Pfam" id="PF02502">
    <property type="entry name" value="LacAB_rpiB"/>
    <property type="match status" value="1"/>
</dbReference>
<feature type="active site" description="Proton acceptor" evidence="3">
    <location>
        <position position="64"/>
    </location>
</feature>
<evidence type="ECO:0000256" key="1">
    <source>
        <dbReference type="ARBA" id="ARBA00008754"/>
    </source>
</evidence>
<evidence type="ECO:0000256" key="2">
    <source>
        <dbReference type="ARBA" id="ARBA00023235"/>
    </source>
</evidence>
<feature type="binding site" evidence="4">
    <location>
        <begin position="65"/>
        <end position="69"/>
    </location>
    <ligand>
        <name>D-ribulose 5-phosphate</name>
        <dbReference type="ChEBI" id="CHEBI:58121"/>
    </ligand>
</feature>
<feature type="binding site" evidence="4">
    <location>
        <position position="132"/>
    </location>
    <ligand>
        <name>D-ribulose 5-phosphate</name>
        <dbReference type="ChEBI" id="CHEBI:58121"/>
    </ligand>
</feature>
<feature type="binding site" evidence="4">
    <location>
        <position position="98"/>
    </location>
    <ligand>
        <name>D-ribulose 5-phosphate</name>
        <dbReference type="ChEBI" id="CHEBI:58121"/>
    </ligand>
</feature>
<proteinExistence type="inferred from homology"/>
<dbReference type="GO" id="GO:0004751">
    <property type="term" value="F:ribose-5-phosphate isomerase activity"/>
    <property type="evidence" value="ECO:0007669"/>
    <property type="project" value="UniProtKB-EC"/>
</dbReference>
<dbReference type="NCBIfam" id="TIGR00689">
    <property type="entry name" value="rpiB_lacA_lacB"/>
    <property type="match status" value="1"/>
</dbReference>
<evidence type="ECO:0000313" key="5">
    <source>
        <dbReference type="EMBL" id="HJD28341.1"/>
    </source>
</evidence>
<dbReference type="GO" id="GO:0005975">
    <property type="term" value="P:carbohydrate metabolic process"/>
    <property type="evidence" value="ECO:0007669"/>
    <property type="project" value="InterPro"/>
</dbReference>
<dbReference type="InterPro" id="IPR004785">
    <property type="entry name" value="RpiB"/>
</dbReference>
<dbReference type="PIRSF" id="PIRSF005384">
    <property type="entry name" value="RpiB_LacA_B"/>
    <property type="match status" value="1"/>
</dbReference>
<dbReference type="NCBIfam" id="NF004051">
    <property type="entry name" value="PRK05571.1"/>
    <property type="match status" value="1"/>
</dbReference>
<keyword evidence="2 5" id="KW-0413">Isomerase</keyword>
<feature type="binding site" evidence="4">
    <location>
        <begin position="7"/>
        <end position="8"/>
    </location>
    <ligand>
        <name>D-ribulose 5-phosphate</name>
        <dbReference type="ChEBI" id="CHEBI:58121"/>
    </ligand>
</feature>
<protein>
    <submittedName>
        <fullName evidence="5">Ribose 5-phosphate isomerase B</fullName>
        <ecNumber evidence="5">5.3.1.6</ecNumber>
    </submittedName>
</protein>
<dbReference type="Proteomes" id="UP000823892">
    <property type="component" value="Unassembled WGS sequence"/>
</dbReference>
<name>A0A9D2QUQ9_9FIRM</name>
<organism evidence="5 6">
    <name type="scientific">Candidatus Blautia avicola</name>
    <dbReference type="NCBI Taxonomy" id="2838483"/>
    <lineage>
        <taxon>Bacteria</taxon>
        <taxon>Bacillati</taxon>
        <taxon>Bacillota</taxon>
        <taxon>Clostridia</taxon>
        <taxon>Lachnospirales</taxon>
        <taxon>Lachnospiraceae</taxon>
        <taxon>Blautia</taxon>
    </lineage>
</organism>
<evidence type="ECO:0000256" key="3">
    <source>
        <dbReference type="PIRSR" id="PIRSR005384-1"/>
    </source>
</evidence>
<dbReference type="SUPFAM" id="SSF89623">
    <property type="entry name" value="Ribose/Galactose isomerase RpiB/AlsB"/>
    <property type="match status" value="1"/>
</dbReference>
<feature type="active site" description="Proton donor" evidence="3">
    <location>
        <position position="97"/>
    </location>
</feature>